<dbReference type="SUPFAM" id="SSF55909">
    <property type="entry name" value="Pentein"/>
    <property type="match status" value="1"/>
</dbReference>
<dbReference type="EMBL" id="AOHW01000045">
    <property type="protein sequence ID" value="ELY37726.1"/>
    <property type="molecule type" value="Genomic_DNA"/>
</dbReference>
<sequence>MEQYKESENKLDETYKQLHPQVHSDFEDEMPKYWGEDWTANTTIGKLQTALLHKPGEEFLNVGEETPWPPHESSLEAWRMTENPDLDELVEHHYNLKDTLEDEGVDVIVRQPDPNDRPYQVKSIYCDDVAHAAPYGHVILRMYDHIRKGEEVPTFKTLAENNIPVVGMVTGDGMVEGGSCGWLDEKHMFIEVHYPRANTSEPEIVRANEWGHQQYANIIKSQDPEVDIRMNPGYGTRKGTIHYSMIDRHTSVGKEEWYDPYLVDWMKAEMDWRFIEPPEELSSIDTRGFAKGPDTGVVLEPGKILTTDQYPEATRWFESIGVEVVEVNIDSLVRPRNTGSIHCCVGSLKRDAEPDEPATYA</sequence>
<dbReference type="STRING" id="1114856.GCA_000383975_04192"/>
<keyword evidence="3" id="KW-1185">Reference proteome</keyword>
<gene>
    <name evidence="2" type="ORF">C496_19500</name>
</gene>
<dbReference type="GO" id="GO:0016740">
    <property type="term" value="F:transferase activity"/>
    <property type="evidence" value="ECO:0007669"/>
    <property type="project" value="UniProtKB-KW"/>
</dbReference>
<evidence type="ECO:0000256" key="1">
    <source>
        <dbReference type="SAM" id="MobiDB-lite"/>
    </source>
</evidence>
<organism evidence="2 3">
    <name type="scientific">Natronorubrum tibetense GA33</name>
    <dbReference type="NCBI Taxonomy" id="1114856"/>
    <lineage>
        <taxon>Archaea</taxon>
        <taxon>Methanobacteriati</taxon>
        <taxon>Methanobacteriota</taxon>
        <taxon>Stenosarchaea group</taxon>
        <taxon>Halobacteria</taxon>
        <taxon>Halobacteriales</taxon>
        <taxon>Natrialbaceae</taxon>
        <taxon>Natronorubrum</taxon>
    </lineage>
</organism>
<proteinExistence type="predicted"/>
<protein>
    <submittedName>
        <fullName evidence="2">Amidinotransferase</fullName>
    </submittedName>
</protein>
<evidence type="ECO:0000313" key="2">
    <source>
        <dbReference type="EMBL" id="ELY37726.1"/>
    </source>
</evidence>
<dbReference type="AlphaFoldDB" id="L9VKY3"/>
<name>L9VKY3_9EURY</name>
<reference evidence="2 3" key="1">
    <citation type="journal article" date="2014" name="PLoS Genet.">
        <title>Phylogenetically driven sequencing of extremely halophilic archaea reveals strategies for static and dynamic osmo-response.</title>
        <authorList>
            <person name="Becker E.A."/>
            <person name="Seitzer P.M."/>
            <person name="Tritt A."/>
            <person name="Larsen D."/>
            <person name="Krusor M."/>
            <person name="Yao A.I."/>
            <person name="Wu D."/>
            <person name="Madern D."/>
            <person name="Eisen J.A."/>
            <person name="Darling A.E."/>
            <person name="Facciotti M.T."/>
        </authorList>
    </citation>
    <scope>NUCLEOTIDE SEQUENCE [LARGE SCALE GENOMIC DNA]</scope>
    <source>
        <strain evidence="2 3">GA33</strain>
    </source>
</reference>
<keyword evidence="2" id="KW-0808">Transferase</keyword>
<comment type="caution">
    <text evidence="2">The sequence shown here is derived from an EMBL/GenBank/DDBJ whole genome shotgun (WGS) entry which is preliminary data.</text>
</comment>
<evidence type="ECO:0000313" key="3">
    <source>
        <dbReference type="Proteomes" id="UP000011599"/>
    </source>
</evidence>
<dbReference type="Proteomes" id="UP000011599">
    <property type="component" value="Unassembled WGS sequence"/>
</dbReference>
<feature type="region of interest" description="Disordered" evidence="1">
    <location>
        <begin position="1"/>
        <end position="22"/>
    </location>
</feature>
<dbReference type="eggNOG" id="arCOG03109">
    <property type="taxonomic scope" value="Archaea"/>
</dbReference>
<accession>L9VKY3</accession>
<dbReference type="Gene3D" id="3.75.10.10">
    <property type="entry name" value="L-arginine/glycine Amidinotransferase, Chain A"/>
    <property type="match status" value="1"/>
</dbReference>